<sequence>MAAMEIGTTLALFLQKEEPVLQASLDTLLESHPLVRELDVEGLLSHLFSALFEVFSSDSECLRMLFLHGMRHYLPAVLKEGETTLPAEMLLESWLLLRPLISDQRLLSADKLPGFLERWELALKRLPDNSMRRSWLDHMARYLDQCTRLEQVFALGRLAAWILGLAEQRQAALESADLLPEKLIGELLHIEKSGLKEARDNPWFFKGSFIKGRIGGFAGYGGPFLQPPTCRRLEGVSLPASSGLVAHDRKNGYHLFADSFGCRLVYDPALLTLARNLPEAHETEWLLVDCRKDSHYLWVRRKGA</sequence>
<dbReference type="HOGENOM" id="CLU_915000_0_0_12"/>
<proteinExistence type="predicted"/>
<dbReference type="KEGG" id="ssm:Spirs_1122"/>
<reference evidence="1 2" key="1">
    <citation type="journal article" date="2010" name="Stand. Genomic Sci.">
        <title>Complete genome sequence of Spirochaeta smaragdinae type strain (SEBR 4228).</title>
        <authorList>
            <person name="Mavromatis K."/>
            <person name="Yasawong M."/>
            <person name="Chertkov O."/>
            <person name="Lapidus A."/>
            <person name="Lucas S."/>
            <person name="Nolan M."/>
            <person name="Del Rio T.G."/>
            <person name="Tice H."/>
            <person name="Cheng J.F."/>
            <person name="Pitluck S."/>
            <person name="Liolios K."/>
            <person name="Ivanova N."/>
            <person name="Tapia R."/>
            <person name="Han C."/>
            <person name="Bruce D."/>
            <person name="Goodwin L."/>
            <person name="Pati A."/>
            <person name="Chen A."/>
            <person name="Palaniappan K."/>
            <person name="Land M."/>
            <person name="Hauser L."/>
            <person name="Chang Y.J."/>
            <person name="Jeffries C.D."/>
            <person name="Detter J.C."/>
            <person name="Rohde M."/>
            <person name="Brambilla E."/>
            <person name="Spring S."/>
            <person name="Goker M."/>
            <person name="Sikorski J."/>
            <person name="Woyke T."/>
            <person name="Bristow J."/>
            <person name="Eisen J.A."/>
            <person name="Markowitz V."/>
            <person name="Hugenholtz P."/>
            <person name="Klenk H.P."/>
            <person name="Kyrpides N.C."/>
        </authorList>
    </citation>
    <scope>NUCLEOTIDE SEQUENCE [LARGE SCALE GENOMIC DNA]</scope>
    <source>
        <strain evidence="2">DSM 11293 / JCM 15392 / SEBR 4228</strain>
    </source>
</reference>
<keyword evidence="2" id="KW-1185">Reference proteome</keyword>
<name>E1R103_SEDSS</name>
<protein>
    <submittedName>
        <fullName evidence="1">Uncharacterized protein</fullName>
    </submittedName>
</protein>
<evidence type="ECO:0000313" key="1">
    <source>
        <dbReference type="EMBL" id="ADK80252.1"/>
    </source>
</evidence>
<dbReference type="EMBL" id="CP002116">
    <property type="protein sequence ID" value="ADK80252.1"/>
    <property type="molecule type" value="Genomic_DNA"/>
</dbReference>
<organism evidence="1 2">
    <name type="scientific">Sediminispirochaeta smaragdinae (strain DSM 11293 / JCM 15392 / SEBR 4228)</name>
    <name type="common">Spirochaeta smaragdinae</name>
    <dbReference type="NCBI Taxonomy" id="573413"/>
    <lineage>
        <taxon>Bacteria</taxon>
        <taxon>Pseudomonadati</taxon>
        <taxon>Spirochaetota</taxon>
        <taxon>Spirochaetia</taxon>
        <taxon>Spirochaetales</taxon>
        <taxon>Spirochaetaceae</taxon>
        <taxon>Sediminispirochaeta</taxon>
    </lineage>
</organism>
<evidence type="ECO:0000313" key="2">
    <source>
        <dbReference type="Proteomes" id="UP000002318"/>
    </source>
</evidence>
<gene>
    <name evidence="1" type="ordered locus">Spirs_1122</name>
</gene>
<dbReference type="AlphaFoldDB" id="E1R103"/>
<accession>E1R103</accession>
<dbReference type="Proteomes" id="UP000002318">
    <property type="component" value="Chromosome"/>
</dbReference>
<dbReference type="STRING" id="573413.Spirs_1122"/>